<comment type="caution">
    <text evidence="1">The sequence shown here is derived from an EMBL/GenBank/DDBJ whole genome shotgun (WGS) entry which is preliminary data.</text>
</comment>
<dbReference type="EMBL" id="CAMPGE010006186">
    <property type="protein sequence ID" value="CAI2365031.1"/>
    <property type="molecule type" value="Genomic_DNA"/>
</dbReference>
<protein>
    <submittedName>
        <fullName evidence="1">Uncharacterized protein</fullName>
    </submittedName>
</protein>
<dbReference type="Proteomes" id="UP001295684">
    <property type="component" value="Unassembled WGS sequence"/>
</dbReference>
<accession>A0AAD1UAA8</accession>
<evidence type="ECO:0000313" key="2">
    <source>
        <dbReference type="Proteomes" id="UP001295684"/>
    </source>
</evidence>
<gene>
    <name evidence="1" type="ORF">ECRASSUSDP1_LOCUS6381</name>
</gene>
<organism evidence="1 2">
    <name type="scientific">Euplotes crassus</name>
    <dbReference type="NCBI Taxonomy" id="5936"/>
    <lineage>
        <taxon>Eukaryota</taxon>
        <taxon>Sar</taxon>
        <taxon>Alveolata</taxon>
        <taxon>Ciliophora</taxon>
        <taxon>Intramacronucleata</taxon>
        <taxon>Spirotrichea</taxon>
        <taxon>Hypotrichia</taxon>
        <taxon>Euplotida</taxon>
        <taxon>Euplotidae</taxon>
        <taxon>Moneuplotes</taxon>
    </lineage>
</organism>
<keyword evidence="2" id="KW-1185">Reference proteome</keyword>
<proteinExistence type="predicted"/>
<name>A0AAD1UAA8_EUPCR</name>
<reference evidence="1" key="1">
    <citation type="submission" date="2023-07" db="EMBL/GenBank/DDBJ databases">
        <authorList>
            <consortium name="AG Swart"/>
            <person name="Singh M."/>
            <person name="Singh A."/>
            <person name="Seah K."/>
            <person name="Emmerich C."/>
        </authorList>
    </citation>
    <scope>NUCLEOTIDE SEQUENCE</scope>
    <source>
        <strain evidence="1">DP1</strain>
    </source>
</reference>
<dbReference type="AlphaFoldDB" id="A0AAD1UAA8"/>
<sequence>MAEIEPPLTLISEHLTKHHQESWGWFDNYATCLQKVKEYQKTNVGCNQALVAQKSFNNLREMYRIQKETEGLNKNLMIFQDHYARLSANSQFSVEKYTFEFELAKHSGRMLADATSNNLNLQLWIQDCVGSIQLTPIKKKADKDTSCSNEESKEETIEQSDICLENKDPPTELDNSESTINQPELSTKTMNKESEITLNLSEKYLLFQEEKLDLFGNHKKLLTVHKFLSVIKPSTPLSLPLDSCLDSSTNTFKIKFLVYDYSPALQEHLKDSLTSVAGMLKEALERTQQVVDKLDDQ</sequence>
<evidence type="ECO:0000313" key="1">
    <source>
        <dbReference type="EMBL" id="CAI2365031.1"/>
    </source>
</evidence>